<organism evidence="2">
    <name type="scientific">Acidithiobacillus ferrivorans</name>
    <dbReference type="NCBI Taxonomy" id="160808"/>
    <lineage>
        <taxon>Bacteria</taxon>
        <taxon>Pseudomonadati</taxon>
        <taxon>Pseudomonadota</taxon>
        <taxon>Acidithiobacillia</taxon>
        <taxon>Acidithiobacillales</taxon>
        <taxon>Acidithiobacillaceae</taxon>
        <taxon>Acidithiobacillus</taxon>
    </lineage>
</organism>
<reference evidence="3 4" key="3">
    <citation type="submission" date="2017-03" db="EMBL/GenBank/DDBJ databases">
        <authorList>
            <person name="Regsiter A."/>
            <person name="William W."/>
        </authorList>
    </citation>
    <scope>NUCLEOTIDE SEQUENCE [LARGE SCALE GENOMIC DNA]</scope>
    <source>
        <strain evidence="3">PRJEB5721</strain>
    </source>
</reference>
<keyword evidence="1" id="KW-0812">Transmembrane</keyword>
<proteinExistence type="predicted"/>
<evidence type="ECO:0000313" key="3">
    <source>
        <dbReference type="EMBL" id="SMH64731.1"/>
    </source>
</evidence>
<dbReference type="AlphaFoldDB" id="A0A060UUY5"/>
<reference evidence="2" key="1">
    <citation type="submission" date="2014-03" db="EMBL/GenBank/DDBJ databases">
        <authorList>
            <person name="Genoscope - CEA"/>
        </authorList>
    </citation>
    <scope>NUCLEOTIDE SEQUENCE [LARGE SCALE GENOMIC DNA]</scope>
    <source>
        <strain evidence="2">CF27</strain>
    </source>
</reference>
<dbReference type="EMBL" id="LT841305">
    <property type="protein sequence ID" value="SMH64731.1"/>
    <property type="molecule type" value="Genomic_DNA"/>
</dbReference>
<keyword evidence="1" id="KW-1133">Transmembrane helix</keyword>
<feature type="transmembrane region" description="Helical" evidence="1">
    <location>
        <begin position="20"/>
        <end position="41"/>
    </location>
</feature>
<accession>A0A060UUY5</accession>
<sequence length="111" mass="11294">MSLQNPEPAATLGTPERGASLIEVMVSALILLIAGMGLSAMMDLGLTNNIRESTINNHIMTNNAVLANGTATVTETVIVSVTASSGSSSQVPVSVAMSSLTGNADAIYQSE</sequence>
<evidence type="ECO:0008006" key="5">
    <source>
        <dbReference type="Google" id="ProtNLM"/>
    </source>
</evidence>
<reference evidence="2" key="2">
    <citation type="submission" date="2014-07" db="EMBL/GenBank/DDBJ databases">
        <title>Initial genome analysis of the psychrotolerant acidophile Acidithiobacillus ferrivorans CF27: insights into iron and sulfur oxidation pathways and into biofilm formation.</title>
        <authorList>
            <person name="Talla E."/>
            <person name="Hedrich S."/>
            <person name="Mangenot S."/>
            <person name="Ji B."/>
            <person name="Johnson D.B."/>
            <person name="Barbe V."/>
            <person name="Bonnefoy V."/>
        </authorList>
    </citation>
    <scope>NUCLEOTIDE SEQUENCE [LARGE SCALE GENOMIC DNA]</scope>
    <source>
        <strain evidence="2">CF27</strain>
    </source>
</reference>
<gene>
    <name evidence="3" type="ORF">AFERRI_10765</name>
    <name evidence="2" type="ORF">AFERRI_80090</name>
</gene>
<dbReference type="RefSeq" id="WP_035195583.1">
    <property type="nucleotide sequence ID" value="NZ_CCCS020000078.1"/>
</dbReference>
<evidence type="ECO:0000313" key="2">
    <source>
        <dbReference type="EMBL" id="CDQ12141.1"/>
    </source>
</evidence>
<name>A0A060UUY5_9PROT</name>
<dbReference type="EMBL" id="CCCS020000078">
    <property type="protein sequence ID" value="CDQ12141.1"/>
    <property type="molecule type" value="Genomic_DNA"/>
</dbReference>
<evidence type="ECO:0000313" key="4">
    <source>
        <dbReference type="Proteomes" id="UP000193925"/>
    </source>
</evidence>
<dbReference type="Proteomes" id="UP000193925">
    <property type="component" value="Chromosome AFERRI"/>
</dbReference>
<keyword evidence="4" id="KW-1185">Reference proteome</keyword>
<protein>
    <recommendedName>
        <fullName evidence="5">Prepilin-type N-terminal cleavage/methylation domain-containing protein</fullName>
    </recommendedName>
</protein>
<keyword evidence="1" id="KW-0472">Membrane</keyword>
<evidence type="ECO:0000256" key="1">
    <source>
        <dbReference type="SAM" id="Phobius"/>
    </source>
</evidence>